<evidence type="ECO:0000313" key="2">
    <source>
        <dbReference type="Proteomes" id="UP000494119"/>
    </source>
</evidence>
<sequence length="152" mass="15809">MTEPAALSNTPLCATTLPLLAIVPPAFEIDPAPLPALIVRVPVPACVIVPWSLTKVVGASVKSMLLVCSVPPAELSNVPLTSMPITAAPYCVIAPPWFTRLAAFSASWFASISPPLLSSVASVAIARFGATIAPPRFVIDPVWIVAFEPAPS</sequence>
<accession>A0A6J5H785</accession>
<reference evidence="1 2" key="1">
    <citation type="submission" date="2020-04" db="EMBL/GenBank/DDBJ databases">
        <authorList>
            <person name="De Canck E."/>
        </authorList>
    </citation>
    <scope>NUCLEOTIDE SEQUENCE [LARGE SCALE GENOMIC DNA]</scope>
    <source>
        <strain evidence="1 2">LMG 28688</strain>
    </source>
</reference>
<organism evidence="1 2">
    <name type="scientific">Paraburkholderia caffeinitolerans</name>
    <dbReference type="NCBI Taxonomy" id="1723730"/>
    <lineage>
        <taxon>Bacteria</taxon>
        <taxon>Pseudomonadati</taxon>
        <taxon>Pseudomonadota</taxon>
        <taxon>Betaproteobacteria</taxon>
        <taxon>Burkholderiales</taxon>
        <taxon>Burkholderiaceae</taxon>
        <taxon>Paraburkholderia</taxon>
    </lineage>
</organism>
<name>A0A6J5H785_9BURK</name>
<gene>
    <name evidence="1" type="ORF">LMG28688_07188</name>
</gene>
<dbReference type="EMBL" id="CADIKL010000080">
    <property type="protein sequence ID" value="CAB3810224.1"/>
    <property type="molecule type" value="Genomic_DNA"/>
</dbReference>
<dbReference type="AlphaFoldDB" id="A0A6J5H785"/>
<dbReference type="Proteomes" id="UP000494119">
    <property type="component" value="Unassembled WGS sequence"/>
</dbReference>
<keyword evidence="2" id="KW-1185">Reference proteome</keyword>
<protein>
    <submittedName>
        <fullName evidence="1">Uncharacterized protein</fullName>
    </submittedName>
</protein>
<proteinExistence type="predicted"/>
<evidence type="ECO:0000313" key="1">
    <source>
        <dbReference type="EMBL" id="CAB3810224.1"/>
    </source>
</evidence>